<feature type="compositionally biased region" description="Pro residues" evidence="1">
    <location>
        <begin position="138"/>
        <end position="161"/>
    </location>
</feature>
<dbReference type="Proteomes" id="UP000650467">
    <property type="component" value="Unassembled WGS sequence"/>
</dbReference>
<proteinExistence type="predicted"/>
<sequence length="560" mass="60740">MFCLTSTNYNLTRGDIDVLSLFEGGDIFNTNEELVSRPPFSRSKFFRATSDLNALEVSSVYEVLGTDGFYSQSYKLQRYDDLTRDQSGIPIKGVVDFPPDPEASQAGMYWEQFGNCFTLTGLWKEDTRYQMTVSVRNPPAPPPEAVPLPPPPPRPSPPPAPRSALNGTAPPPGSASAAPTPSPPSPQPAPGAAAPPRPPTPPPSPSFMLVSNNATAIIWAVPLTNSIDVYKQNGVTVESLMFSVRGDKYGAACPLRTEIAPVMSSMFDACEQSRKYGLGPPANVNTTVQDCLYRLRLISGEPQYQGVLPFTAPPLTSYNLASWRATACPGAGQVLGPRFGGECVACGINGVKANNTCICPPNVLPNKVGATACGDMVSPDGAANLTSLPSWLCKSFSQSQEQWQEKSLLAQNVAKLYSKAFLQLASPLLDYTILAQAYETFNATLVFDNRRPDSPTRRQGIKPNCNKCVNGEFKNTINLNQEVPVFDWSFDAMNTFRFIGYALDQVLGYPCPALWDAADPLQWKYGYYDQVICVDMPQGTCCGANFEGEPDFSGTGDYVL</sequence>
<comment type="caution">
    <text evidence="2">The sequence shown here is derived from an EMBL/GenBank/DDBJ whole genome shotgun (WGS) entry which is preliminary data.</text>
</comment>
<evidence type="ECO:0000313" key="3">
    <source>
        <dbReference type="Proteomes" id="UP000650467"/>
    </source>
</evidence>
<feature type="region of interest" description="Disordered" evidence="1">
    <location>
        <begin position="133"/>
        <end position="207"/>
    </location>
</feature>
<reference evidence="2" key="1">
    <citation type="journal article" date="2020" name="bioRxiv">
        <title>Comparative genomics of Chlamydomonas.</title>
        <authorList>
            <person name="Craig R.J."/>
            <person name="Hasan A.R."/>
            <person name="Ness R.W."/>
            <person name="Keightley P.D."/>
        </authorList>
    </citation>
    <scope>NUCLEOTIDE SEQUENCE</scope>
    <source>
        <strain evidence="2">SAG 7.73</strain>
    </source>
</reference>
<dbReference type="AlphaFoldDB" id="A0A836B138"/>
<feature type="compositionally biased region" description="Pro residues" evidence="1">
    <location>
        <begin position="180"/>
        <end position="205"/>
    </location>
</feature>
<evidence type="ECO:0000313" key="2">
    <source>
        <dbReference type="EMBL" id="KAG2444546.1"/>
    </source>
</evidence>
<dbReference type="OrthoDB" id="535521at2759"/>
<accession>A0A836B138</accession>
<evidence type="ECO:0000256" key="1">
    <source>
        <dbReference type="SAM" id="MobiDB-lite"/>
    </source>
</evidence>
<gene>
    <name evidence="2" type="ORF">HXX76_001292</name>
</gene>
<dbReference type="EMBL" id="JAEHOC010000002">
    <property type="protein sequence ID" value="KAG2444546.1"/>
    <property type="molecule type" value="Genomic_DNA"/>
</dbReference>
<name>A0A836B138_CHLIN</name>
<keyword evidence="3" id="KW-1185">Reference proteome</keyword>
<protein>
    <submittedName>
        <fullName evidence="2">Uncharacterized protein</fullName>
    </submittedName>
</protein>
<organism evidence="2 3">
    <name type="scientific">Chlamydomonas incerta</name>
    <dbReference type="NCBI Taxonomy" id="51695"/>
    <lineage>
        <taxon>Eukaryota</taxon>
        <taxon>Viridiplantae</taxon>
        <taxon>Chlorophyta</taxon>
        <taxon>core chlorophytes</taxon>
        <taxon>Chlorophyceae</taxon>
        <taxon>CS clade</taxon>
        <taxon>Chlamydomonadales</taxon>
        <taxon>Chlamydomonadaceae</taxon>
        <taxon>Chlamydomonas</taxon>
    </lineage>
</organism>